<evidence type="ECO:0000313" key="3">
    <source>
        <dbReference type="Proteomes" id="UP000024635"/>
    </source>
</evidence>
<organism evidence="2 3">
    <name type="scientific">Ancylostoma ceylanicum</name>
    <dbReference type="NCBI Taxonomy" id="53326"/>
    <lineage>
        <taxon>Eukaryota</taxon>
        <taxon>Metazoa</taxon>
        <taxon>Ecdysozoa</taxon>
        <taxon>Nematoda</taxon>
        <taxon>Chromadorea</taxon>
        <taxon>Rhabditida</taxon>
        <taxon>Rhabditina</taxon>
        <taxon>Rhabditomorpha</taxon>
        <taxon>Strongyloidea</taxon>
        <taxon>Ancylostomatidae</taxon>
        <taxon>Ancylostomatinae</taxon>
        <taxon>Ancylostoma</taxon>
    </lineage>
</organism>
<proteinExistence type="predicted"/>
<feature type="region of interest" description="Disordered" evidence="1">
    <location>
        <begin position="243"/>
        <end position="266"/>
    </location>
</feature>
<accession>A0A016SAP8</accession>
<sequence>MRTAAVLQNATQWSKMDVLKLLMCSIIILQCIDISNGRAVKSFTSIPALYYSYRLLLEGEKLSLAFTSITTPLMLYWLLEAIATFASMDIADLILYVALKVCLIEVLRVKMAEHDSKSRANISTIVDSPQCSDMTSSDIAMDVTQHRDIEEASTLYHTISAAIASSDLITQFKCISMDMSPTPTRLSPLTYSSEHTSVLRRSLKQSGSCCTTQTGSAANTSQNSQEGKEFGDWMEMYSGTTHGTLMTGEARTGKSKRERERVPRHSVGHRNDLAETNRMVTKLLRLEQFYVSYGKATVCDGDSAERPSVFDIP</sequence>
<gene>
    <name evidence="2" type="primary">Acey_s0258.g460</name>
    <name evidence="2" type="ORF">Y032_0258g460</name>
</gene>
<evidence type="ECO:0000256" key="1">
    <source>
        <dbReference type="SAM" id="MobiDB-lite"/>
    </source>
</evidence>
<dbReference type="Proteomes" id="UP000024635">
    <property type="component" value="Unassembled WGS sequence"/>
</dbReference>
<protein>
    <submittedName>
        <fullName evidence="2">Uncharacterized protein</fullName>
    </submittedName>
</protein>
<reference evidence="3" key="1">
    <citation type="journal article" date="2015" name="Nat. Genet.">
        <title>The genome and transcriptome of the zoonotic hookworm Ancylostoma ceylanicum identify infection-specific gene families.</title>
        <authorList>
            <person name="Schwarz E.M."/>
            <person name="Hu Y."/>
            <person name="Antoshechkin I."/>
            <person name="Miller M.M."/>
            <person name="Sternberg P.W."/>
            <person name="Aroian R.V."/>
        </authorList>
    </citation>
    <scope>NUCLEOTIDE SEQUENCE</scope>
    <source>
        <strain evidence="3">HY135</strain>
    </source>
</reference>
<dbReference type="OrthoDB" id="5868543at2759"/>
<evidence type="ECO:0000313" key="2">
    <source>
        <dbReference type="EMBL" id="EYB87748.1"/>
    </source>
</evidence>
<dbReference type="EMBL" id="JARK01001594">
    <property type="protein sequence ID" value="EYB87748.1"/>
    <property type="molecule type" value="Genomic_DNA"/>
</dbReference>
<keyword evidence="3" id="KW-1185">Reference proteome</keyword>
<dbReference type="AlphaFoldDB" id="A0A016SAP8"/>
<comment type="caution">
    <text evidence="2">The sequence shown here is derived from an EMBL/GenBank/DDBJ whole genome shotgun (WGS) entry which is preliminary data.</text>
</comment>
<feature type="compositionally biased region" description="Basic and acidic residues" evidence="1">
    <location>
        <begin position="251"/>
        <end position="266"/>
    </location>
</feature>
<name>A0A016SAP8_9BILA</name>